<gene>
    <name evidence="1" type="ORF">NECAME_00465</name>
</gene>
<protein>
    <submittedName>
        <fullName evidence="1">Uncharacterized protein</fullName>
    </submittedName>
</protein>
<keyword evidence="2" id="KW-1185">Reference proteome</keyword>
<dbReference type="EMBL" id="KI660200">
    <property type="protein sequence ID" value="ETN76940.1"/>
    <property type="molecule type" value="Genomic_DNA"/>
</dbReference>
<dbReference type="KEGG" id="nai:NECAME_00465"/>
<sequence>MKHLVHLVLNMKITVTFPYSNRGSRITSFSSHLCVPLACNRMICDRKLRFSKLSV</sequence>
<organism evidence="1 2">
    <name type="scientific">Necator americanus</name>
    <name type="common">Human hookworm</name>
    <dbReference type="NCBI Taxonomy" id="51031"/>
    <lineage>
        <taxon>Eukaryota</taxon>
        <taxon>Metazoa</taxon>
        <taxon>Ecdysozoa</taxon>
        <taxon>Nematoda</taxon>
        <taxon>Chromadorea</taxon>
        <taxon>Rhabditida</taxon>
        <taxon>Rhabditina</taxon>
        <taxon>Rhabditomorpha</taxon>
        <taxon>Strongyloidea</taxon>
        <taxon>Ancylostomatidae</taxon>
        <taxon>Bunostominae</taxon>
        <taxon>Necator</taxon>
    </lineage>
</organism>
<evidence type="ECO:0000313" key="1">
    <source>
        <dbReference type="EMBL" id="ETN76940.1"/>
    </source>
</evidence>
<reference evidence="2" key="1">
    <citation type="journal article" date="2014" name="Nat. Genet.">
        <title>Genome of the human hookworm Necator americanus.</title>
        <authorList>
            <person name="Tang Y.T."/>
            <person name="Gao X."/>
            <person name="Rosa B.A."/>
            <person name="Abubucker S."/>
            <person name="Hallsworth-Pepin K."/>
            <person name="Martin J."/>
            <person name="Tyagi R."/>
            <person name="Heizer E."/>
            <person name="Zhang X."/>
            <person name="Bhonagiri-Palsikar V."/>
            <person name="Minx P."/>
            <person name="Warren W.C."/>
            <person name="Wang Q."/>
            <person name="Zhan B."/>
            <person name="Hotez P.J."/>
            <person name="Sternberg P.W."/>
            <person name="Dougall A."/>
            <person name="Gaze S.T."/>
            <person name="Mulvenna J."/>
            <person name="Sotillo J."/>
            <person name="Ranganathan S."/>
            <person name="Rabelo E.M."/>
            <person name="Wilson R.K."/>
            <person name="Felgner P.L."/>
            <person name="Bethony J."/>
            <person name="Hawdon J.M."/>
            <person name="Gasser R.B."/>
            <person name="Loukas A."/>
            <person name="Mitreva M."/>
        </authorList>
    </citation>
    <scope>NUCLEOTIDE SEQUENCE [LARGE SCALE GENOMIC DNA]</scope>
</reference>
<dbReference type="Proteomes" id="UP000053676">
    <property type="component" value="Unassembled WGS sequence"/>
</dbReference>
<evidence type="ECO:0000313" key="2">
    <source>
        <dbReference type="Proteomes" id="UP000053676"/>
    </source>
</evidence>
<name>W2T4I5_NECAM</name>
<proteinExistence type="predicted"/>
<accession>W2T4I5</accession>
<dbReference type="AlphaFoldDB" id="W2T4I5"/>